<evidence type="ECO:0000313" key="2">
    <source>
        <dbReference type="Proteomes" id="UP000806522"/>
    </source>
</evidence>
<protein>
    <submittedName>
        <fullName evidence="1">Uncharacterized protein</fullName>
    </submittedName>
</protein>
<name>A0A9D5S8Q1_XYLRU</name>
<evidence type="ECO:0000313" key="1">
    <source>
        <dbReference type="EMBL" id="MBE6271384.1"/>
    </source>
</evidence>
<accession>A0A9D5S8Q1</accession>
<sequence>MEQFEDNLRQDLHQFLLSMKEVDERLPECPDVEDKSQIDDLYVYMRDKRGCIIRLGCTWW</sequence>
<gene>
    <name evidence="1" type="ORF">E7101_10595</name>
</gene>
<organism evidence="1 2">
    <name type="scientific">Xylanibacter ruminicola</name>
    <name type="common">Prevotella ruminicola</name>
    <dbReference type="NCBI Taxonomy" id="839"/>
    <lineage>
        <taxon>Bacteria</taxon>
        <taxon>Pseudomonadati</taxon>
        <taxon>Bacteroidota</taxon>
        <taxon>Bacteroidia</taxon>
        <taxon>Bacteroidales</taxon>
        <taxon>Prevotellaceae</taxon>
        <taxon>Xylanibacter</taxon>
    </lineage>
</organism>
<dbReference type="AlphaFoldDB" id="A0A9D5S8Q1"/>
<dbReference type="Proteomes" id="UP000806522">
    <property type="component" value="Unassembled WGS sequence"/>
</dbReference>
<comment type="caution">
    <text evidence="1">The sequence shown here is derived from an EMBL/GenBank/DDBJ whole genome shotgun (WGS) entry which is preliminary data.</text>
</comment>
<reference evidence="1" key="1">
    <citation type="submission" date="2019-04" db="EMBL/GenBank/DDBJ databases">
        <title>Evolution of Biomass-Degrading Anaerobic Consortia Revealed by Metagenomics.</title>
        <authorList>
            <person name="Peng X."/>
        </authorList>
    </citation>
    <scope>NUCLEOTIDE SEQUENCE</scope>
    <source>
        <strain evidence="1">SIG140</strain>
    </source>
</reference>
<dbReference type="EMBL" id="SUYC01000012">
    <property type="protein sequence ID" value="MBE6271384.1"/>
    <property type="molecule type" value="Genomic_DNA"/>
</dbReference>
<proteinExistence type="predicted"/>